<sequence>MTSDDGAEKDVGLELSMGPCGEIEPFGEMWDNEHSHRDSYSPGFTEVSDAPSALASGYKPDNAPERSWQQLGAKPLQQFWEHGFWGEIFGNDSDASSSAARTNTLGLHRPIVPMHTGEVELLEDVAGRGSESNKRLKHATYMDVVSNCSVQTWREQRDSMWETAVRRWHSCIMSWDGDDAIIGLVKNKEDFKAQCQIVVDVLHNKAPATLLKRCNSISRLVNDLHKHGRVFPCSEEDLYDHLCRQRDEAVPSSRLKSLLEAVTFVRHMFGVVGLEPCTKSRRCMGVATPIQVNIIKQAPPLRVEHLLALHHVIDSDDDPWNICFAGMVLFCVYGRARWSDAQHSQHIEWDMDMEGQICYVECSTAVHKTCRALNMRHSFLPLTAPGLGVGERNWADAWRRARLQLEIDDLSYHPLMPAPDEHGQATVRPLSTKEAGGWLTLLLRQKVEVLNLSEPLNYTSHSFKATALSYLAKYGCSFEDRLALGYHVDQVRMALRYSRDGASRPLRVLETCLADIRTGKFKPDVTRSGRFVRSLDLGAEPVGGDVAENLHVKQEVVLASSGVFEAGEVVDITSDHVTTCSDSSSDDNAVVMPKNPTRTLLIPQGVDVWKHVKLKTVHLALEGYVRILACGRKISENYQKGGVDAAASMNFVGGQCAKPVSGGESKKDSYAGKSLANILMVELYAGSARLSKACQQVGVRSIAVDKTTQRSQGTRIFVCDVTDEAELGMLQSFLSAEQDNLAWVHFAPACGTASRAREKPNRSLEKAGFRVPKPCRSDEFPLGLPHLTGTDKEQVVTVSQFGIPRSPEVVTQVLRDNLEMEPSELALVRCRQLARWAVRAKQLGEAEQQFKRSMPEHLQFSVDTLKKLAKGLNRAIISQLSAENDDDEIVRQTWDNSGGSVGGFLRISLAVWYVGLVMFRLAWTAYFDDYTIFCRDMLIGNTSKTVDNLFDLLGIEVAREGSKATGFSKQFKSLGVELDLRDFCKAEARIGHTSERREEIGAVLDDILRASCVTAKQAESLRGRLHWFESFAFGRVANGAVKTLGDLSLRGLKQVVLRPREIRDLRFLRDRVLQAPPLKLTPTCLLSWVVFTDGACEGPDGAKTGSIGGVLVCPRGTLVQFFGGLVQEPDL</sequence>
<dbReference type="EMBL" id="CAMXCT010001065">
    <property type="protein sequence ID" value="CAI3986255.1"/>
    <property type="molecule type" value="Genomic_DNA"/>
</dbReference>
<comment type="caution">
    <text evidence="2">The sequence shown here is derived from an EMBL/GenBank/DDBJ whole genome shotgun (WGS) entry which is preliminary data.</text>
</comment>
<feature type="region of interest" description="Disordered" evidence="1">
    <location>
        <begin position="1"/>
        <end position="46"/>
    </location>
</feature>
<gene>
    <name evidence="2" type="ORF">C1SCF055_LOCUS13622</name>
</gene>
<dbReference type="GO" id="GO:0006310">
    <property type="term" value="P:DNA recombination"/>
    <property type="evidence" value="ECO:0007669"/>
    <property type="project" value="InterPro"/>
</dbReference>
<evidence type="ECO:0000313" key="4">
    <source>
        <dbReference type="Proteomes" id="UP001152797"/>
    </source>
</evidence>
<reference evidence="2" key="1">
    <citation type="submission" date="2022-10" db="EMBL/GenBank/DDBJ databases">
        <authorList>
            <person name="Chen Y."/>
            <person name="Dougan E. K."/>
            <person name="Chan C."/>
            <person name="Rhodes N."/>
            <person name="Thang M."/>
        </authorList>
    </citation>
    <scope>NUCLEOTIDE SEQUENCE</scope>
</reference>
<dbReference type="GO" id="GO:0015074">
    <property type="term" value="P:DNA integration"/>
    <property type="evidence" value="ECO:0007669"/>
    <property type="project" value="InterPro"/>
</dbReference>
<accession>A0A9P1FTG7</accession>
<evidence type="ECO:0000256" key="1">
    <source>
        <dbReference type="SAM" id="MobiDB-lite"/>
    </source>
</evidence>
<dbReference type="Proteomes" id="UP001152797">
    <property type="component" value="Unassembled WGS sequence"/>
</dbReference>
<protein>
    <submittedName>
        <fullName evidence="2">Uncharacterized protein</fullName>
    </submittedName>
</protein>
<name>A0A9P1FTG7_9DINO</name>
<dbReference type="AlphaFoldDB" id="A0A9P1FTG7"/>
<dbReference type="EMBL" id="CAMXCT020001065">
    <property type="protein sequence ID" value="CAL1139630.1"/>
    <property type="molecule type" value="Genomic_DNA"/>
</dbReference>
<dbReference type="InterPro" id="IPR013762">
    <property type="entry name" value="Integrase-like_cat_sf"/>
</dbReference>
<proteinExistence type="predicted"/>
<keyword evidence="4" id="KW-1185">Reference proteome</keyword>
<organism evidence="2">
    <name type="scientific">Cladocopium goreaui</name>
    <dbReference type="NCBI Taxonomy" id="2562237"/>
    <lineage>
        <taxon>Eukaryota</taxon>
        <taxon>Sar</taxon>
        <taxon>Alveolata</taxon>
        <taxon>Dinophyceae</taxon>
        <taxon>Suessiales</taxon>
        <taxon>Symbiodiniaceae</taxon>
        <taxon>Cladocopium</taxon>
    </lineage>
</organism>
<dbReference type="GO" id="GO:0003677">
    <property type="term" value="F:DNA binding"/>
    <property type="evidence" value="ECO:0007669"/>
    <property type="project" value="InterPro"/>
</dbReference>
<feature type="compositionally biased region" description="Basic and acidic residues" evidence="1">
    <location>
        <begin position="1"/>
        <end position="12"/>
    </location>
</feature>
<reference evidence="3 4" key="2">
    <citation type="submission" date="2024-05" db="EMBL/GenBank/DDBJ databases">
        <authorList>
            <person name="Chen Y."/>
            <person name="Shah S."/>
            <person name="Dougan E. K."/>
            <person name="Thang M."/>
            <person name="Chan C."/>
        </authorList>
    </citation>
    <scope>NUCLEOTIDE SEQUENCE [LARGE SCALE GENOMIC DNA]</scope>
</reference>
<dbReference type="Gene3D" id="1.10.443.10">
    <property type="entry name" value="Intergrase catalytic core"/>
    <property type="match status" value="1"/>
</dbReference>
<evidence type="ECO:0000313" key="2">
    <source>
        <dbReference type="EMBL" id="CAI3986255.1"/>
    </source>
</evidence>
<evidence type="ECO:0000313" key="3">
    <source>
        <dbReference type="EMBL" id="CAL4773567.1"/>
    </source>
</evidence>
<dbReference type="EMBL" id="CAMXCT030001065">
    <property type="protein sequence ID" value="CAL4773567.1"/>
    <property type="molecule type" value="Genomic_DNA"/>
</dbReference>